<name>A0A0E9SJA1_ANGAN</name>
<reference evidence="2" key="2">
    <citation type="journal article" date="2015" name="Fish Shellfish Immunol.">
        <title>Early steps in the European eel (Anguilla anguilla)-Vibrio vulnificus interaction in the gills: Role of the RtxA13 toxin.</title>
        <authorList>
            <person name="Callol A."/>
            <person name="Pajuelo D."/>
            <person name="Ebbesson L."/>
            <person name="Teles M."/>
            <person name="MacKenzie S."/>
            <person name="Amaro C."/>
        </authorList>
    </citation>
    <scope>NUCLEOTIDE SEQUENCE</scope>
</reference>
<dbReference type="EMBL" id="GBXM01067275">
    <property type="protein sequence ID" value="JAH41302.1"/>
    <property type="molecule type" value="Transcribed_RNA"/>
</dbReference>
<evidence type="ECO:0000313" key="2">
    <source>
        <dbReference type="EMBL" id="JAH41302.1"/>
    </source>
</evidence>
<feature type="region of interest" description="Disordered" evidence="1">
    <location>
        <begin position="1"/>
        <end position="23"/>
    </location>
</feature>
<sequence>MQYDRQNRNKQLIVNKCASRPTD</sequence>
<protein>
    <submittedName>
        <fullName evidence="2">Uncharacterized protein</fullName>
    </submittedName>
</protein>
<evidence type="ECO:0000256" key="1">
    <source>
        <dbReference type="SAM" id="MobiDB-lite"/>
    </source>
</evidence>
<accession>A0A0E9SJA1</accession>
<dbReference type="AlphaFoldDB" id="A0A0E9SJA1"/>
<reference evidence="2" key="1">
    <citation type="submission" date="2014-11" db="EMBL/GenBank/DDBJ databases">
        <authorList>
            <person name="Amaro Gonzalez C."/>
        </authorList>
    </citation>
    <scope>NUCLEOTIDE SEQUENCE</scope>
</reference>
<proteinExistence type="predicted"/>
<organism evidence="2">
    <name type="scientific">Anguilla anguilla</name>
    <name type="common">European freshwater eel</name>
    <name type="synonym">Muraena anguilla</name>
    <dbReference type="NCBI Taxonomy" id="7936"/>
    <lineage>
        <taxon>Eukaryota</taxon>
        <taxon>Metazoa</taxon>
        <taxon>Chordata</taxon>
        <taxon>Craniata</taxon>
        <taxon>Vertebrata</taxon>
        <taxon>Euteleostomi</taxon>
        <taxon>Actinopterygii</taxon>
        <taxon>Neopterygii</taxon>
        <taxon>Teleostei</taxon>
        <taxon>Anguilliformes</taxon>
        <taxon>Anguillidae</taxon>
        <taxon>Anguilla</taxon>
    </lineage>
</organism>